<reference evidence="1 2" key="1">
    <citation type="submission" date="2023-04" db="EMBL/GenBank/DDBJ databases">
        <title>Spirochaete genome identified in red abalone sample constitutes a novel genus.</title>
        <authorList>
            <person name="Sharma S.P."/>
            <person name="Purcell C.M."/>
            <person name="Hyde J.R."/>
            <person name="Severin A.J."/>
        </authorList>
    </citation>
    <scope>NUCLEOTIDE SEQUENCE [LARGE SCALE GENOMIC DNA]</scope>
    <source>
        <strain evidence="1 2">SP-2023</strain>
    </source>
</reference>
<dbReference type="EMBL" id="CP123443">
    <property type="protein sequence ID" value="WGK69152.1"/>
    <property type="molecule type" value="Genomic_DNA"/>
</dbReference>
<proteinExistence type="predicted"/>
<dbReference type="RefSeq" id="WP_326927340.1">
    <property type="nucleotide sequence ID" value="NZ_CP123443.1"/>
</dbReference>
<protein>
    <submittedName>
        <fullName evidence="1">Uncharacterized protein</fullName>
    </submittedName>
</protein>
<sequence length="225" mass="24834">MTVNKIITTDLEVGFLISTARAVPQNPASKQGYISRTFSSSTPKRQLLLFMHDTTVYTETDVENTFESTDFLQADTSYYLHIFHSSLTTTPQIFTTMSYETLNAAGSPIAALNGLLNNPVAGINGTIERKAGEPTIFPAVTFVKSGGSYSSSTIREGNTDILLCIYSNKLCVPNFSGFKDYRHYRSDADYYTLLVGPNIRTSSVTWSLLKGLDTSYKLQINTIAE</sequence>
<accession>A0ABY8MGM5</accession>
<gene>
    <name evidence="1" type="ORF">P0082_11820</name>
</gene>
<evidence type="ECO:0000313" key="1">
    <source>
        <dbReference type="EMBL" id="WGK69152.1"/>
    </source>
</evidence>
<dbReference type="Proteomes" id="UP001228690">
    <property type="component" value="Chromosome"/>
</dbReference>
<name>A0ABY8MGM5_9SPIO</name>
<keyword evidence="2" id="KW-1185">Reference proteome</keyword>
<evidence type="ECO:0000313" key="2">
    <source>
        <dbReference type="Proteomes" id="UP001228690"/>
    </source>
</evidence>
<organism evidence="1 2">
    <name type="scientific">Candidatus Haliotispira prima</name>
    <dbReference type="NCBI Taxonomy" id="3034016"/>
    <lineage>
        <taxon>Bacteria</taxon>
        <taxon>Pseudomonadati</taxon>
        <taxon>Spirochaetota</taxon>
        <taxon>Spirochaetia</taxon>
        <taxon>Spirochaetales</taxon>
        <taxon>Spirochaetaceae</taxon>
        <taxon>Candidatus Haliotispira</taxon>
    </lineage>
</organism>